<evidence type="ECO:0000256" key="9">
    <source>
        <dbReference type="PROSITE-ProRule" id="PRU00042"/>
    </source>
</evidence>
<evidence type="ECO:0000256" key="10">
    <source>
        <dbReference type="SAM" id="MobiDB-lite"/>
    </source>
</evidence>
<evidence type="ECO:0000259" key="11">
    <source>
        <dbReference type="PROSITE" id="PS50157"/>
    </source>
</evidence>
<reference evidence="13" key="1">
    <citation type="submission" date="2025-08" db="UniProtKB">
        <authorList>
            <consortium name="RefSeq"/>
        </authorList>
    </citation>
    <scope>IDENTIFICATION</scope>
</reference>
<evidence type="ECO:0000256" key="7">
    <source>
        <dbReference type="ARBA" id="ARBA00023163"/>
    </source>
</evidence>
<keyword evidence="7" id="KW-0804">Transcription</keyword>
<evidence type="ECO:0000313" key="13">
    <source>
        <dbReference type="RefSeq" id="XP_012673351.2"/>
    </source>
</evidence>
<feature type="domain" description="C2H2-type" evidence="11">
    <location>
        <begin position="303"/>
        <end position="330"/>
    </location>
</feature>
<dbReference type="RefSeq" id="XP_012673351.2">
    <property type="nucleotide sequence ID" value="XM_012817897.3"/>
</dbReference>
<protein>
    <submittedName>
        <fullName evidence="13">Zinc finger protein 43 isoform X2</fullName>
    </submittedName>
</protein>
<dbReference type="Gene3D" id="3.30.160.60">
    <property type="entry name" value="Classic Zinc Finger"/>
    <property type="match status" value="4"/>
</dbReference>
<dbReference type="SUPFAM" id="SSF57667">
    <property type="entry name" value="beta-beta-alpha zinc fingers"/>
    <property type="match status" value="3"/>
</dbReference>
<dbReference type="GeneID" id="105891717"/>
<feature type="domain" description="C2H2-type" evidence="11">
    <location>
        <begin position="385"/>
        <end position="412"/>
    </location>
</feature>
<proteinExistence type="predicted"/>
<dbReference type="PANTHER" id="PTHR24394:SF44">
    <property type="entry name" value="ZINC FINGER PROTEIN 271-LIKE"/>
    <property type="match status" value="1"/>
</dbReference>
<feature type="domain" description="C2H2-type" evidence="11">
    <location>
        <begin position="330"/>
        <end position="357"/>
    </location>
</feature>
<organism evidence="12 13">
    <name type="scientific">Clupea harengus</name>
    <name type="common">Atlantic herring</name>
    <dbReference type="NCBI Taxonomy" id="7950"/>
    <lineage>
        <taxon>Eukaryota</taxon>
        <taxon>Metazoa</taxon>
        <taxon>Chordata</taxon>
        <taxon>Craniata</taxon>
        <taxon>Vertebrata</taxon>
        <taxon>Euteleostomi</taxon>
        <taxon>Actinopterygii</taxon>
        <taxon>Neopterygii</taxon>
        <taxon>Teleostei</taxon>
        <taxon>Clupei</taxon>
        <taxon>Clupeiformes</taxon>
        <taxon>Clupeoidei</taxon>
        <taxon>Clupeidae</taxon>
        <taxon>Clupea</taxon>
    </lineage>
</organism>
<keyword evidence="2" id="KW-0479">Metal-binding</keyword>
<feature type="domain" description="C2H2-type" evidence="11">
    <location>
        <begin position="357"/>
        <end position="384"/>
    </location>
</feature>
<dbReference type="Proteomes" id="UP000515152">
    <property type="component" value="Chromosome 11"/>
</dbReference>
<dbReference type="PANTHER" id="PTHR24394">
    <property type="entry name" value="ZINC FINGER PROTEIN"/>
    <property type="match status" value="1"/>
</dbReference>
<dbReference type="KEGG" id="char:105891717"/>
<feature type="domain" description="C2H2-type" evidence="11">
    <location>
        <begin position="122"/>
        <end position="149"/>
    </location>
</feature>
<feature type="compositionally biased region" description="Acidic residues" evidence="10">
    <location>
        <begin position="554"/>
        <end position="564"/>
    </location>
</feature>
<evidence type="ECO:0000313" key="12">
    <source>
        <dbReference type="Proteomes" id="UP000515152"/>
    </source>
</evidence>
<feature type="compositionally biased region" description="Acidic residues" evidence="10">
    <location>
        <begin position="520"/>
        <end position="537"/>
    </location>
</feature>
<feature type="compositionally biased region" description="Polar residues" evidence="10">
    <location>
        <begin position="491"/>
        <end position="505"/>
    </location>
</feature>
<keyword evidence="12" id="KW-1185">Reference proteome</keyword>
<evidence type="ECO:0000256" key="2">
    <source>
        <dbReference type="ARBA" id="ARBA00022723"/>
    </source>
</evidence>
<dbReference type="GO" id="GO:0008270">
    <property type="term" value="F:zinc ion binding"/>
    <property type="evidence" value="ECO:0007669"/>
    <property type="project" value="UniProtKB-KW"/>
</dbReference>
<feature type="compositionally biased region" description="Basic and acidic residues" evidence="10">
    <location>
        <begin position="450"/>
        <end position="465"/>
    </location>
</feature>
<evidence type="ECO:0000256" key="8">
    <source>
        <dbReference type="ARBA" id="ARBA00023242"/>
    </source>
</evidence>
<keyword evidence="3" id="KW-0677">Repeat</keyword>
<evidence type="ECO:0000256" key="1">
    <source>
        <dbReference type="ARBA" id="ARBA00004123"/>
    </source>
</evidence>
<feature type="domain" description="C2H2-type" evidence="11">
    <location>
        <begin position="580"/>
        <end position="607"/>
    </location>
</feature>
<keyword evidence="6" id="KW-0805">Transcription regulation</keyword>
<feature type="domain" description="C2H2-type" evidence="11">
    <location>
        <begin position="268"/>
        <end position="295"/>
    </location>
</feature>
<name>A0A6P3VJ79_CLUHA</name>
<keyword evidence="4 9" id="KW-0863">Zinc-finger</keyword>
<gene>
    <name evidence="13" type="primary">si:ch211-261d7.6</name>
</gene>
<keyword evidence="5" id="KW-0862">Zinc</keyword>
<dbReference type="GO" id="GO:0005634">
    <property type="term" value="C:nucleus"/>
    <property type="evidence" value="ECO:0007669"/>
    <property type="project" value="UniProtKB-SubCell"/>
</dbReference>
<dbReference type="Pfam" id="PF13912">
    <property type="entry name" value="zf-C2H2_6"/>
    <property type="match status" value="1"/>
</dbReference>
<dbReference type="Pfam" id="PF00096">
    <property type="entry name" value="zf-C2H2"/>
    <property type="match status" value="4"/>
</dbReference>
<evidence type="ECO:0000256" key="5">
    <source>
        <dbReference type="ARBA" id="ARBA00022833"/>
    </source>
</evidence>
<accession>A0A6P3VJ79</accession>
<dbReference type="AlphaFoldDB" id="A0A6P3VJ79"/>
<keyword evidence="8" id="KW-0539">Nucleus</keyword>
<dbReference type="InterPro" id="IPR036236">
    <property type="entry name" value="Znf_C2H2_sf"/>
</dbReference>
<feature type="domain" description="C2H2-type" evidence="11">
    <location>
        <begin position="235"/>
        <end position="262"/>
    </location>
</feature>
<dbReference type="GO" id="GO:0000981">
    <property type="term" value="F:DNA-binding transcription factor activity, RNA polymerase II-specific"/>
    <property type="evidence" value="ECO:0007669"/>
    <property type="project" value="TreeGrafter"/>
</dbReference>
<evidence type="ECO:0000256" key="6">
    <source>
        <dbReference type="ARBA" id="ARBA00023015"/>
    </source>
</evidence>
<comment type="subcellular location">
    <subcellularLocation>
        <location evidence="1">Nucleus</location>
    </subcellularLocation>
</comment>
<dbReference type="SMART" id="SM00355">
    <property type="entry name" value="ZnF_C2H2"/>
    <property type="match status" value="8"/>
</dbReference>
<dbReference type="PROSITE" id="PS00028">
    <property type="entry name" value="ZINC_FINGER_C2H2_1"/>
    <property type="match status" value="7"/>
</dbReference>
<feature type="compositionally biased region" description="Basic and acidic residues" evidence="10">
    <location>
        <begin position="165"/>
        <end position="174"/>
    </location>
</feature>
<dbReference type="InterPro" id="IPR013087">
    <property type="entry name" value="Znf_C2H2_type"/>
</dbReference>
<evidence type="ECO:0000256" key="4">
    <source>
        <dbReference type="ARBA" id="ARBA00022771"/>
    </source>
</evidence>
<feature type="region of interest" description="Disordered" evidence="10">
    <location>
        <begin position="148"/>
        <end position="181"/>
    </location>
</feature>
<dbReference type="PROSITE" id="PS50157">
    <property type="entry name" value="ZINC_FINGER_C2H2_2"/>
    <property type="match status" value="8"/>
</dbReference>
<evidence type="ECO:0000256" key="3">
    <source>
        <dbReference type="ARBA" id="ARBA00022737"/>
    </source>
</evidence>
<feature type="region of interest" description="Disordered" evidence="10">
    <location>
        <begin position="450"/>
        <end position="577"/>
    </location>
</feature>
<dbReference type="FunFam" id="3.30.160.60:FF:000621">
    <property type="entry name" value="FLT3-interacting zinc finger 1"/>
    <property type="match status" value="1"/>
</dbReference>
<sequence>MAAVYSEKGGTLQGDIGVLSQENKEGTSNVGLPTPSKPKQIKAEDIGAFVDSRLGPATSKNHAEIVGMNAMPPIIIKEEQIEDEEYVQINLSDIAAGSEERASDNENESVQEANVDVKLRSMRCQDCGQQFTRWEAFKIHLRKHVEEEVERERTAKKRPLQLHNHNGEKKRRYEDDDEGEEVDVECEEEDEDEEEEEFFDSTCQIKSSEIATVRPRVAMLSEEEKPVYGGSNQVYACNVCGKVYSYLESFKNHQKTHCSTEVATPDLHHCPECGRVFKRALSLSVHMKVHRTPIPLHRTPIPDHCDQCNKSFHSTQTWQEHKELHKRKPFWCLSCTRAFKDADSLDKHLLGHDLKRHRCDICFKSFRVPAELRFHYNTHTGFKPYKCNFCDKGFSQLGNLITHRKRHLGVYKEGTSDLLAPKKSTSAGHRRVPVMKKLIVGSKGVVKTPEEFSQRANTERVEMKGSDSSSEDEYNEEGLRNNGNDEESESELSVSNDTGLGNVGNNREDSGSGSSASSDGESDSSEEEDEEEQEEEVERTCYGAAQREDRHYEEEEEEEEEVEFEGLVSQGTPQQQEGEWRCFECGSSFFQEPELHLHYMKHASGDL</sequence>
<dbReference type="GO" id="GO:0003677">
    <property type="term" value="F:DNA binding"/>
    <property type="evidence" value="ECO:0007669"/>
    <property type="project" value="UniProtKB-KW"/>
</dbReference>